<evidence type="ECO:0000313" key="3">
    <source>
        <dbReference type="EMBL" id="NEB69339.1"/>
    </source>
</evidence>
<name>A0A6N9VE69_STRMI</name>
<gene>
    <name evidence="3" type="ORF">G3I39_20115</name>
</gene>
<dbReference type="AlphaFoldDB" id="A0A6N9VE69"/>
<dbReference type="RefSeq" id="WP_164357764.1">
    <property type="nucleotide sequence ID" value="NZ_JAAGME010000844.1"/>
</dbReference>
<accession>A0A6N9VE69</accession>
<feature type="signal peptide" evidence="2">
    <location>
        <begin position="1"/>
        <end position="25"/>
    </location>
</feature>
<sequence>MPRTRSRRVAVNTVCALLAAAAATVALRPSLLTDRLPDGLPFFGTQAVDTLPLPAGSERGPSPAAPFRGSPALRWADGAAGIVLPEARATGGLSKARVEGALRDTRDFLIAANLDPATLRGERPQAALDLIDPTDRTLLDRLETSLAKPSEKHDPLMMFSRFDPAEVVPAGPVVKTRGRTTFEAGERDGSVQIHADYTFVLPVARARVDADQVARTIVRRVLTVEVSDPATYEVTPGKIWIAEYRAHVYNSSCTVSDGYLHPSFPGDAPESDASGPSQDPYDRSTAGIAPESDECAPVSRT</sequence>
<feature type="chain" id="PRO_5038982252" description="Lipoprotein" evidence="2">
    <location>
        <begin position="26"/>
        <end position="301"/>
    </location>
</feature>
<dbReference type="Proteomes" id="UP000471648">
    <property type="component" value="Unassembled WGS sequence"/>
</dbReference>
<dbReference type="EMBL" id="JAAGME010000844">
    <property type="protein sequence ID" value="NEB69339.1"/>
    <property type="molecule type" value="Genomic_DNA"/>
</dbReference>
<feature type="region of interest" description="Disordered" evidence="1">
    <location>
        <begin position="261"/>
        <end position="301"/>
    </location>
</feature>
<keyword evidence="2" id="KW-0732">Signal</keyword>
<evidence type="ECO:0008006" key="5">
    <source>
        <dbReference type="Google" id="ProtNLM"/>
    </source>
</evidence>
<organism evidence="3 4">
    <name type="scientific">Streptomyces microflavus</name>
    <name type="common">Streptomyces lipmanii</name>
    <dbReference type="NCBI Taxonomy" id="1919"/>
    <lineage>
        <taxon>Bacteria</taxon>
        <taxon>Bacillati</taxon>
        <taxon>Actinomycetota</taxon>
        <taxon>Actinomycetes</taxon>
        <taxon>Kitasatosporales</taxon>
        <taxon>Streptomycetaceae</taxon>
        <taxon>Streptomyces</taxon>
    </lineage>
</organism>
<evidence type="ECO:0000256" key="2">
    <source>
        <dbReference type="SAM" id="SignalP"/>
    </source>
</evidence>
<reference evidence="3 4" key="1">
    <citation type="submission" date="2020-01" db="EMBL/GenBank/DDBJ databases">
        <title>Insect and environment-associated Actinomycetes.</title>
        <authorList>
            <person name="Currrie C."/>
            <person name="Chevrette M."/>
            <person name="Carlson C."/>
            <person name="Stubbendieck R."/>
            <person name="Wendt-Pienkowski E."/>
        </authorList>
    </citation>
    <scope>NUCLEOTIDE SEQUENCE [LARGE SCALE GENOMIC DNA]</scope>
    <source>
        <strain evidence="3 4">SID14438</strain>
    </source>
</reference>
<comment type="caution">
    <text evidence="3">The sequence shown here is derived from an EMBL/GenBank/DDBJ whole genome shotgun (WGS) entry which is preliminary data.</text>
</comment>
<proteinExistence type="predicted"/>
<evidence type="ECO:0000313" key="4">
    <source>
        <dbReference type="Proteomes" id="UP000471648"/>
    </source>
</evidence>
<evidence type="ECO:0000256" key="1">
    <source>
        <dbReference type="SAM" id="MobiDB-lite"/>
    </source>
</evidence>
<protein>
    <recommendedName>
        <fullName evidence="5">Lipoprotein</fullName>
    </recommendedName>
</protein>